<comment type="subunit">
    <text evidence="7">The complex comprises the extracytoplasmic solute receptor protein and the two transmembrane proteins.</text>
</comment>
<dbReference type="GO" id="GO:0005886">
    <property type="term" value="C:plasma membrane"/>
    <property type="evidence" value="ECO:0007669"/>
    <property type="project" value="UniProtKB-SubCell"/>
</dbReference>
<name>A0A917ZNW6_9GAMM</name>
<feature type="transmembrane region" description="Helical" evidence="7">
    <location>
        <begin position="137"/>
        <end position="157"/>
    </location>
</feature>
<dbReference type="RefSeq" id="WP_188862451.1">
    <property type="nucleotide sequence ID" value="NZ_BMLT01000012.1"/>
</dbReference>
<accession>A0A917ZNW6</accession>
<gene>
    <name evidence="9" type="ORF">GCM10011348_40560</name>
</gene>
<reference evidence="9 10" key="1">
    <citation type="journal article" date="2014" name="Int. J. Syst. Evol. Microbiol.">
        <title>Complete genome sequence of Corynebacterium casei LMG S-19264T (=DSM 44701T), isolated from a smear-ripened cheese.</title>
        <authorList>
            <consortium name="US DOE Joint Genome Institute (JGI-PGF)"/>
            <person name="Walter F."/>
            <person name="Albersmeier A."/>
            <person name="Kalinowski J."/>
            <person name="Ruckert C."/>
        </authorList>
    </citation>
    <scope>NUCLEOTIDE SEQUENCE [LARGE SCALE GENOMIC DNA]</scope>
    <source>
        <strain evidence="9 10">CGMCC 1.7286</strain>
    </source>
</reference>
<feature type="transmembrane region" description="Helical" evidence="7">
    <location>
        <begin position="52"/>
        <end position="75"/>
    </location>
</feature>
<evidence type="ECO:0000256" key="2">
    <source>
        <dbReference type="ARBA" id="ARBA00022448"/>
    </source>
</evidence>
<protein>
    <recommendedName>
        <fullName evidence="7">TRAP transporter small permease protein</fullName>
    </recommendedName>
</protein>
<sequence>MMNWLVKAVDAVSLILYRISGLLLISMMLTVVVDVAARSLFAVTDGSVDLTFVGGIELVKFGLLFSMLFAFPYAVDKGQIVVDLFTHNLHERTLQLFDGFYTVCFGVFGALLCWRFYHAAGAAGMSGELTQDLLLPMAPIYAVASGALALLALRGFISGILELLGRKERTS</sequence>
<evidence type="ECO:0000313" key="10">
    <source>
        <dbReference type="Proteomes" id="UP000599578"/>
    </source>
</evidence>
<dbReference type="Pfam" id="PF04290">
    <property type="entry name" value="DctQ"/>
    <property type="match status" value="1"/>
</dbReference>
<keyword evidence="7" id="KW-0997">Cell inner membrane</keyword>
<evidence type="ECO:0000256" key="7">
    <source>
        <dbReference type="RuleBase" id="RU369079"/>
    </source>
</evidence>
<evidence type="ECO:0000256" key="3">
    <source>
        <dbReference type="ARBA" id="ARBA00022475"/>
    </source>
</evidence>
<evidence type="ECO:0000256" key="5">
    <source>
        <dbReference type="ARBA" id="ARBA00022989"/>
    </source>
</evidence>
<organism evidence="9 10">
    <name type="scientific">Marinobacterium nitratireducens</name>
    <dbReference type="NCBI Taxonomy" id="518897"/>
    <lineage>
        <taxon>Bacteria</taxon>
        <taxon>Pseudomonadati</taxon>
        <taxon>Pseudomonadota</taxon>
        <taxon>Gammaproteobacteria</taxon>
        <taxon>Oceanospirillales</taxon>
        <taxon>Oceanospirillaceae</taxon>
        <taxon>Marinobacterium</taxon>
    </lineage>
</organism>
<keyword evidence="10" id="KW-1185">Reference proteome</keyword>
<dbReference type="GO" id="GO:0022857">
    <property type="term" value="F:transmembrane transporter activity"/>
    <property type="evidence" value="ECO:0007669"/>
    <property type="project" value="UniProtKB-UniRule"/>
</dbReference>
<feature type="domain" description="Tripartite ATP-independent periplasmic transporters DctQ component" evidence="8">
    <location>
        <begin position="27"/>
        <end position="156"/>
    </location>
</feature>
<evidence type="ECO:0000313" key="9">
    <source>
        <dbReference type="EMBL" id="GGO87409.1"/>
    </source>
</evidence>
<dbReference type="EMBL" id="BMLT01000012">
    <property type="protein sequence ID" value="GGO87409.1"/>
    <property type="molecule type" value="Genomic_DNA"/>
</dbReference>
<dbReference type="AlphaFoldDB" id="A0A917ZNW6"/>
<keyword evidence="4 7" id="KW-0812">Transmembrane</keyword>
<keyword evidence="2 7" id="KW-0813">Transport</keyword>
<feature type="transmembrane region" description="Helical" evidence="7">
    <location>
        <begin position="12"/>
        <end position="32"/>
    </location>
</feature>
<keyword evidence="5 7" id="KW-1133">Transmembrane helix</keyword>
<keyword evidence="3" id="KW-1003">Cell membrane</keyword>
<evidence type="ECO:0000259" key="8">
    <source>
        <dbReference type="Pfam" id="PF04290"/>
    </source>
</evidence>
<proteinExistence type="inferred from homology"/>
<comment type="similarity">
    <text evidence="7">Belongs to the TRAP transporter small permease family.</text>
</comment>
<evidence type="ECO:0000256" key="6">
    <source>
        <dbReference type="ARBA" id="ARBA00023136"/>
    </source>
</evidence>
<dbReference type="Proteomes" id="UP000599578">
    <property type="component" value="Unassembled WGS sequence"/>
</dbReference>
<dbReference type="InterPro" id="IPR055348">
    <property type="entry name" value="DctQ"/>
</dbReference>
<comment type="subcellular location">
    <subcellularLocation>
        <location evidence="7">Cell inner membrane</location>
        <topology evidence="7">Multi-pass membrane protein</topology>
    </subcellularLocation>
    <subcellularLocation>
        <location evidence="1">Cell membrane</location>
        <topology evidence="1">Multi-pass membrane protein</topology>
    </subcellularLocation>
</comment>
<evidence type="ECO:0000256" key="4">
    <source>
        <dbReference type="ARBA" id="ARBA00022692"/>
    </source>
</evidence>
<comment type="caution">
    <text evidence="9">The sequence shown here is derived from an EMBL/GenBank/DDBJ whole genome shotgun (WGS) entry which is preliminary data.</text>
</comment>
<comment type="function">
    <text evidence="7">Part of the tripartite ATP-independent periplasmic (TRAP) transport system.</text>
</comment>
<feature type="transmembrane region" description="Helical" evidence="7">
    <location>
        <begin position="96"/>
        <end position="117"/>
    </location>
</feature>
<keyword evidence="6 7" id="KW-0472">Membrane</keyword>
<evidence type="ECO:0000256" key="1">
    <source>
        <dbReference type="ARBA" id="ARBA00004651"/>
    </source>
</evidence>